<evidence type="ECO:0000259" key="1">
    <source>
        <dbReference type="Pfam" id="PF03992"/>
    </source>
</evidence>
<organism evidence="2 3">
    <name type="scientific">Saccharibacillus endophyticus</name>
    <dbReference type="NCBI Taxonomy" id="2060666"/>
    <lineage>
        <taxon>Bacteria</taxon>
        <taxon>Bacillati</taxon>
        <taxon>Bacillota</taxon>
        <taxon>Bacilli</taxon>
        <taxon>Bacillales</taxon>
        <taxon>Paenibacillaceae</taxon>
        <taxon>Saccharibacillus</taxon>
    </lineage>
</organism>
<accession>A0ABQ2A6W1</accession>
<comment type="caution">
    <text evidence="2">The sequence shown here is derived from an EMBL/GenBank/DDBJ whole genome shotgun (WGS) entry which is preliminary data.</text>
</comment>
<dbReference type="Pfam" id="PF03992">
    <property type="entry name" value="ABM"/>
    <property type="match status" value="1"/>
</dbReference>
<feature type="domain" description="ABM" evidence="1">
    <location>
        <begin position="8"/>
        <end position="60"/>
    </location>
</feature>
<dbReference type="EMBL" id="BMDD01000006">
    <property type="protein sequence ID" value="GGH85554.1"/>
    <property type="molecule type" value="Genomic_DNA"/>
</dbReference>
<proteinExistence type="predicted"/>
<dbReference type="Proteomes" id="UP000605427">
    <property type="component" value="Unassembled WGS sequence"/>
</dbReference>
<evidence type="ECO:0000313" key="3">
    <source>
        <dbReference type="Proteomes" id="UP000605427"/>
    </source>
</evidence>
<evidence type="ECO:0000313" key="2">
    <source>
        <dbReference type="EMBL" id="GGH85554.1"/>
    </source>
</evidence>
<gene>
    <name evidence="2" type="ORF">GCM10007362_43250</name>
</gene>
<name>A0ABQ2A6W1_9BACL</name>
<protein>
    <recommendedName>
        <fullName evidence="1">ABM domain-containing protein</fullName>
    </recommendedName>
</protein>
<dbReference type="Gene3D" id="3.30.70.100">
    <property type="match status" value="1"/>
</dbReference>
<dbReference type="SUPFAM" id="SSF54909">
    <property type="entry name" value="Dimeric alpha+beta barrel"/>
    <property type="match status" value="1"/>
</dbReference>
<sequence>MPNSQVQLHIRFTAKPGKKEAFRAALFSLIGEMSSEKAFVGAIVSDDLDQPDDLIIYETWHGTRDSWLAEEFIKPYRKDYEEKLGALIANRSVSWLRPVSEWGNSGIDAR</sequence>
<keyword evidence="3" id="KW-1185">Reference proteome</keyword>
<reference evidence="3" key="1">
    <citation type="journal article" date="2019" name="Int. J. Syst. Evol. Microbiol.">
        <title>The Global Catalogue of Microorganisms (GCM) 10K type strain sequencing project: providing services to taxonomists for standard genome sequencing and annotation.</title>
        <authorList>
            <consortium name="The Broad Institute Genomics Platform"/>
            <consortium name="The Broad Institute Genome Sequencing Center for Infectious Disease"/>
            <person name="Wu L."/>
            <person name="Ma J."/>
        </authorList>
    </citation>
    <scope>NUCLEOTIDE SEQUENCE [LARGE SCALE GENOMIC DNA]</scope>
    <source>
        <strain evidence="3">CCM 8702</strain>
    </source>
</reference>
<dbReference type="InterPro" id="IPR011008">
    <property type="entry name" value="Dimeric_a/b-barrel"/>
</dbReference>
<dbReference type="RefSeq" id="WP_172246832.1">
    <property type="nucleotide sequence ID" value="NZ_BMDD01000006.1"/>
</dbReference>
<dbReference type="InterPro" id="IPR007138">
    <property type="entry name" value="ABM_dom"/>
</dbReference>